<organism evidence="3 4">
    <name type="scientific">Marinibaculum pumilum</name>
    <dbReference type="NCBI Taxonomy" id="1766165"/>
    <lineage>
        <taxon>Bacteria</taxon>
        <taxon>Pseudomonadati</taxon>
        <taxon>Pseudomonadota</taxon>
        <taxon>Alphaproteobacteria</taxon>
        <taxon>Rhodospirillales</taxon>
        <taxon>Rhodospirillaceae</taxon>
        <taxon>Marinibaculum</taxon>
    </lineage>
</organism>
<dbReference type="EMBL" id="JBHRTR010000025">
    <property type="protein sequence ID" value="MFC3227741.1"/>
    <property type="molecule type" value="Genomic_DNA"/>
</dbReference>
<proteinExistence type="predicted"/>
<keyword evidence="4" id="KW-1185">Reference proteome</keyword>
<reference evidence="4" key="1">
    <citation type="journal article" date="2019" name="Int. J. Syst. Evol. Microbiol.">
        <title>The Global Catalogue of Microorganisms (GCM) 10K type strain sequencing project: providing services to taxonomists for standard genome sequencing and annotation.</title>
        <authorList>
            <consortium name="The Broad Institute Genomics Platform"/>
            <consortium name="The Broad Institute Genome Sequencing Center for Infectious Disease"/>
            <person name="Wu L."/>
            <person name="Ma J."/>
        </authorList>
    </citation>
    <scope>NUCLEOTIDE SEQUENCE [LARGE SCALE GENOMIC DNA]</scope>
    <source>
        <strain evidence="4">KCTC 42964</strain>
    </source>
</reference>
<evidence type="ECO:0000313" key="3">
    <source>
        <dbReference type="EMBL" id="MFC3227741.1"/>
    </source>
</evidence>
<evidence type="ECO:0000256" key="1">
    <source>
        <dbReference type="SAM" id="MobiDB-lite"/>
    </source>
</evidence>
<dbReference type="Proteomes" id="UP001595528">
    <property type="component" value="Unassembled WGS sequence"/>
</dbReference>
<gene>
    <name evidence="3" type="ORF">ACFOGJ_10890</name>
</gene>
<dbReference type="CDD" id="cd00198">
    <property type="entry name" value="vWFA"/>
    <property type="match status" value="1"/>
</dbReference>
<dbReference type="SUPFAM" id="SSF53300">
    <property type="entry name" value="vWA-like"/>
    <property type="match status" value="1"/>
</dbReference>
<dbReference type="PROSITE" id="PS50234">
    <property type="entry name" value="VWFA"/>
    <property type="match status" value="1"/>
</dbReference>
<dbReference type="SMART" id="SM00327">
    <property type="entry name" value="VWA"/>
    <property type="match status" value="1"/>
</dbReference>
<evidence type="ECO:0000313" key="4">
    <source>
        <dbReference type="Proteomes" id="UP001595528"/>
    </source>
</evidence>
<protein>
    <submittedName>
        <fullName evidence="3">VWA domain-containing protein</fullName>
    </submittedName>
</protein>
<evidence type="ECO:0000259" key="2">
    <source>
        <dbReference type="PROSITE" id="PS50234"/>
    </source>
</evidence>
<dbReference type="RefSeq" id="WP_379900171.1">
    <property type="nucleotide sequence ID" value="NZ_JBHRTR010000025.1"/>
</dbReference>
<dbReference type="InterPro" id="IPR036465">
    <property type="entry name" value="vWFA_dom_sf"/>
</dbReference>
<accession>A0ABV7KZG8</accession>
<dbReference type="Gene3D" id="3.40.50.410">
    <property type="entry name" value="von Willebrand factor, type A domain"/>
    <property type="match status" value="1"/>
</dbReference>
<feature type="domain" description="VWFA" evidence="2">
    <location>
        <begin position="1"/>
        <end position="117"/>
    </location>
</feature>
<feature type="compositionally biased region" description="Acidic residues" evidence="1">
    <location>
        <begin position="119"/>
        <end position="134"/>
    </location>
</feature>
<comment type="caution">
    <text evidence="3">The sequence shown here is derived from an EMBL/GenBank/DDBJ whole genome shotgun (WGS) entry which is preliminary data.</text>
</comment>
<dbReference type="Pfam" id="PF13519">
    <property type="entry name" value="VWA_2"/>
    <property type="match status" value="1"/>
</dbReference>
<feature type="region of interest" description="Disordered" evidence="1">
    <location>
        <begin position="119"/>
        <end position="139"/>
    </location>
</feature>
<name>A0ABV7KZG8_9PROT</name>
<dbReference type="InterPro" id="IPR002035">
    <property type="entry name" value="VWF_A"/>
</dbReference>
<sequence length="197" mass="21422">MLLDASGSMGDDNRIGEAKGGISEAVRSLQPNDEAALIVFFTCGDIRVVVPFTDDPEEILEGLAGIAPSGGTPLGDGIRFANRYLSDNARYQERKLLTFSDRETTCGAGATTAVAEIAPDEPEEPAAEEAPEEEERPREIGWSAYRAGTDDSPYMANYWVDVIEYRESDFDDPARDSAALTVRRHPVAYVSSRGRTV</sequence>